<protein>
    <submittedName>
        <fullName evidence="3">Mce-associated membrane protein</fullName>
    </submittedName>
</protein>
<evidence type="ECO:0000256" key="2">
    <source>
        <dbReference type="ARBA" id="ARBA00023136"/>
    </source>
</evidence>
<dbReference type="PANTHER" id="PTHR37042">
    <property type="entry name" value="OUTER MEMBRANE PROTEIN RV1973"/>
    <property type="match status" value="1"/>
</dbReference>
<comment type="caution">
    <text evidence="3">The sequence shown here is derived from an EMBL/GenBank/DDBJ whole genome shotgun (WGS) entry which is preliminary data.</text>
</comment>
<name>A0ABS4TM65_9PSEU</name>
<evidence type="ECO:0000313" key="4">
    <source>
        <dbReference type="Proteomes" id="UP001519332"/>
    </source>
</evidence>
<accession>A0ABS4TM65</accession>
<dbReference type="EMBL" id="JAGINW010000001">
    <property type="protein sequence ID" value="MBP2325501.1"/>
    <property type="molecule type" value="Genomic_DNA"/>
</dbReference>
<dbReference type="SUPFAM" id="SSF54427">
    <property type="entry name" value="NTF2-like"/>
    <property type="match status" value="1"/>
</dbReference>
<reference evidence="3 4" key="1">
    <citation type="submission" date="2021-03" db="EMBL/GenBank/DDBJ databases">
        <title>Sequencing the genomes of 1000 actinobacteria strains.</title>
        <authorList>
            <person name="Klenk H.-P."/>
        </authorList>
    </citation>
    <scope>NUCLEOTIDE SEQUENCE [LARGE SCALE GENOMIC DNA]</scope>
    <source>
        <strain evidence="3 4">DSM 46670</strain>
    </source>
</reference>
<sequence length="163" mass="17477">MTQKVFAIALVVAAAAFAGWFGWSWLRAADTEGSYAETRQEVLRVGEQGIANLTTLDYRQIDEGLNRWVESSTGALRDSLLQGRDDSRKQLEAGKSTTVGKVVDAAVTELDQNSAQVIAAVEITVTPADGSSAVKRNRFEAGLDRTESGWKLSSLRSVAVGAS</sequence>
<gene>
    <name evidence="3" type="ORF">JOF56_005886</name>
</gene>
<keyword evidence="4" id="KW-1185">Reference proteome</keyword>
<keyword evidence="2" id="KW-0472">Membrane</keyword>
<evidence type="ECO:0000313" key="3">
    <source>
        <dbReference type="EMBL" id="MBP2325501.1"/>
    </source>
</evidence>
<dbReference type="RefSeq" id="WP_209642693.1">
    <property type="nucleotide sequence ID" value="NZ_JAGINW010000001.1"/>
</dbReference>
<comment type="subcellular location">
    <subcellularLocation>
        <location evidence="1">Membrane</location>
    </subcellularLocation>
</comment>
<organism evidence="3 4">
    <name type="scientific">Kibdelosporangium banguiense</name>
    <dbReference type="NCBI Taxonomy" id="1365924"/>
    <lineage>
        <taxon>Bacteria</taxon>
        <taxon>Bacillati</taxon>
        <taxon>Actinomycetota</taxon>
        <taxon>Actinomycetes</taxon>
        <taxon>Pseudonocardiales</taxon>
        <taxon>Pseudonocardiaceae</taxon>
        <taxon>Kibdelosporangium</taxon>
    </lineage>
</organism>
<dbReference type="InterPro" id="IPR032710">
    <property type="entry name" value="NTF2-like_dom_sf"/>
</dbReference>
<dbReference type="Proteomes" id="UP001519332">
    <property type="component" value="Unassembled WGS sequence"/>
</dbReference>
<proteinExistence type="predicted"/>
<dbReference type="PANTHER" id="PTHR37042:SF4">
    <property type="entry name" value="OUTER MEMBRANE PROTEIN RV1973"/>
    <property type="match status" value="1"/>
</dbReference>
<evidence type="ECO:0000256" key="1">
    <source>
        <dbReference type="ARBA" id="ARBA00004370"/>
    </source>
</evidence>